<evidence type="ECO:0000313" key="2">
    <source>
        <dbReference type="Proteomes" id="UP000766570"/>
    </source>
</evidence>
<keyword evidence="2" id="KW-1185">Reference proteome</keyword>
<gene>
    <name evidence="1" type="ORF">JOF46_002511</name>
</gene>
<name>A0ABS4WEF5_9MICC</name>
<dbReference type="EMBL" id="JAGIOE010000001">
    <property type="protein sequence ID" value="MBP2374599.1"/>
    <property type="molecule type" value="Genomic_DNA"/>
</dbReference>
<organism evidence="1 2">
    <name type="scientific">Paeniglutamicibacter psychrophenolicus</name>
    <dbReference type="NCBI Taxonomy" id="257454"/>
    <lineage>
        <taxon>Bacteria</taxon>
        <taxon>Bacillati</taxon>
        <taxon>Actinomycetota</taxon>
        <taxon>Actinomycetes</taxon>
        <taxon>Micrococcales</taxon>
        <taxon>Micrococcaceae</taxon>
        <taxon>Paeniglutamicibacter</taxon>
    </lineage>
</organism>
<reference evidence="1 2" key="1">
    <citation type="submission" date="2021-03" db="EMBL/GenBank/DDBJ databases">
        <title>Sequencing the genomes of 1000 actinobacteria strains.</title>
        <authorList>
            <person name="Klenk H.-P."/>
        </authorList>
    </citation>
    <scope>NUCLEOTIDE SEQUENCE [LARGE SCALE GENOMIC DNA]</scope>
    <source>
        <strain evidence="1 2">DSM 15454</strain>
    </source>
</reference>
<protein>
    <submittedName>
        <fullName evidence="1">Uncharacterized protein</fullName>
    </submittedName>
</protein>
<dbReference type="Proteomes" id="UP000766570">
    <property type="component" value="Unassembled WGS sequence"/>
</dbReference>
<evidence type="ECO:0000313" key="1">
    <source>
        <dbReference type="EMBL" id="MBP2374599.1"/>
    </source>
</evidence>
<sequence length="164" mass="17878">MNPGSPLDPVPATEVPFVLAFNRVLHRDQRHRLSLREARVHSTGAVLVLDRVFHRLPAEEQLAYRQALMDSYAAGEGELVALDADGTETVLGLLAGESAEDRSGSHARLEHWVPGTFGTAPLPLCLRGTDLPREVEFEIDGHLLRVAQSQVHSTETSGLGFPLT</sequence>
<comment type="caution">
    <text evidence="1">The sequence shown here is derived from an EMBL/GenBank/DDBJ whole genome shotgun (WGS) entry which is preliminary data.</text>
</comment>
<proteinExistence type="predicted"/>
<dbReference type="RefSeq" id="WP_209907602.1">
    <property type="nucleotide sequence ID" value="NZ_BAAAMI010000017.1"/>
</dbReference>
<accession>A0ABS4WEF5</accession>